<dbReference type="AlphaFoldDB" id="V4NM74"/>
<dbReference type="Gene3D" id="2.120.10.80">
    <property type="entry name" value="Kelch-type beta propeller"/>
    <property type="match status" value="1"/>
</dbReference>
<reference evidence="3 4" key="1">
    <citation type="journal article" date="2013" name="Front. Plant Sci.">
        <title>The Reference Genome of the Halophytic Plant Eutrema salsugineum.</title>
        <authorList>
            <person name="Yang R."/>
            <person name="Jarvis D.E."/>
            <person name="Chen H."/>
            <person name="Beilstein M.A."/>
            <person name="Grimwood J."/>
            <person name="Jenkins J."/>
            <person name="Shu S."/>
            <person name="Prochnik S."/>
            <person name="Xin M."/>
            <person name="Ma C."/>
            <person name="Schmutz J."/>
            <person name="Wing R.A."/>
            <person name="Mitchell-Olds T."/>
            <person name="Schumaker K.S."/>
            <person name="Wang X."/>
        </authorList>
    </citation>
    <scope>NUCLEOTIDE SEQUENCE [LARGE SCALE GENOMIC DNA]</scope>
</reference>
<dbReference type="Gramene" id="ESQ47496">
    <property type="protein sequence ID" value="ESQ47496"/>
    <property type="gene ID" value="EUTSA_v10021944mg"/>
</dbReference>
<protein>
    <submittedName>
        <fullName evidence="3">Uncharacterized protein</fullName>
    </submittedName>
</protein>
<dbReference type="InterPro" id="IPR057499">
    <property type="entry name" value="Kelch_FKB95"/>
</dbReference>
<feature type="domain" description="F-box" evidence="1">
    <location>
        <begin position="16"/>
        <end position="47"/>
    </location>
</feature>
<accession>V4NM74</accession>
<dbReference type="CDD" id="cd22152">
    <property type="entry name" value="F-box_AtAFR-like"/>
    <property type="match status" value="1"/>
</dbReference>
<feature type="domain" description="FKB95-like N-terminal Kelch" evidence="2">
    <location>
        <begin position="66"/>
        <end position="346"/>
    </location>
</feature>
<dbReference type="Pfam" id="PF00646">
    <property type="entry name" value="F-box"/>
    <property type="match status" value="1"/>
</dbReference>
<evidence type="ECO:0000259" key="2">
    <source>
        <dbReference type="Pfam" id="PF25210"/>
    </source>
</evidence>
<dbReference type="SUPFAM" id="SSF117281">
    <property type="entry name" value="Kelch motif"/>
    <property type="match status" value="1"/>
</dbReference>
<evidence type="ECO:0000313" key="4">
    <source>
        <dbReference type="Proteomes" id="UP000030689"/>
    </source>
</evidence>
<keyword evidence="4" id="KW-1185">Reference proteome</keyword>
<evidence type="ECO:0000313" key="3">
    <source>
        <dbReference type="EMBL" id="ESQ47496.1"/>
    </source>
</evidence>
<organism evidence="3 4">
    <name type="scientific">Eutrema salsugineum</name>
    <name type="common">Saltwater cress</name>
    <name type="synonym">Sisymbrium salsugineum</name>
    <dbReference type="NCBI Taxonomy" id="72664"/>
    <lineage>
        <taxon>Eukaryota</taxon>
        <taxon>Viridiplantae</taxon>
        <taxon>Streptophyta</taxon>
        <taxon>Embryophyta</taxon>
        <taxon>Tracheophyta</taxon>
        <taxon>Spermatophyta</taxon>
        <taxon>Magnoliopsida</taxon>
        <taxon>eudicotyledons</taxon>
        <taxon>Gunneridae</taxon>
        <taxon>Pentapetalae</taxon>
        <taxon>rosids</taxon>
        <taxon>malvids</taxon>
        <taxon>Brassicales</taxon>
        <taxon>Brassicaceae</taxon>
        <taxon>Eutremeae</taxon>
        <taxon>Eutrema</taxon>
    </lineage>
</organism>
<evidence type="ECO:0000259" key="1">
    <source>
        <dbReference type="Pfam" id="PF00646"/>
    </source>
</evidence>
<dbReference type="InterPro" id="IPR015915">
    <property type="entry name" value="Kelch-typ_b-propeller"/>
</dbReference>
<dbReference type="PANTHER" id="PTHR24414:SF184">
    <property type="entry name" value="GALACTOSE OXIDASE_KELCH REPEAT SUPERFAMILY PROTEIN"/>
    <property type="match status" value="1"/>
</dbReference>
<dbReference type="Pfam" id="PF25210">
    <property type="entry name" value="Kelch_FKB95"/>
    <property type="match status" value="1"/>
</dbReference>
<sequence length="362" mass="41208">MSQKKEVTPQPTSNPSLPDDLLMSCLARVSRSYYRILSLVSKSFGSLGHTESCLYVCLTSYSDTHWFTLCWKPDQTIMTNDTSMKKKKSSGYYLARVPIPHSPRAYFPSLVAVGSDIYNIGSNSRYDLTSSSVSVMDCRSHKWHEAPSMRVGLASLSASFIDGKIYVAGSSGIYAKKNSFEVFDTKTKTWDPEPPISCSMTECSFSHSRSSCIDGKFHVVAADKNAVAYNSKEGRWDQVERRMCHYMFLRCYCEIENVLYSAFKSAIRWYDTNAKEWRDLMGLVGLPKLPPCYFVRLADYGGKLAVLWEEDIPSSGEKMIWSAEIMLERRKNHIIWGKVEWYDYVLTVPKGYYFVKVLAAIV</sequence>
<dbReference type="InterPro" id="IPR001810">
    <property type="entry name" value="F-box_dom"/>
</dbReference>
<dbReference type="Proteomes" id="UP000030689">
    <property type="component" value="Unassembled WGS sequence"/>
</dbReference>
<proteinExistence type="predicted"/>
<dbReference type="KEGG" id="eus:EUTSA_v10021944mg"/>
<dbReference type="eggNOG" id="KOG1072">
    <property type="taxonomic scope" value="Eukaryota"/>
</dbReference>
<dbReference type="EMBL" id="KI517408">
    <property type="protein sequence ID" value="ESQ47496.1"/>
    <property type="molecule type" value="Genomic_DNA"/>
</dbReference>
<dbReference type="InterPro" id="IPR050354">
    <property type="entry name" value="F-box/kelch-repeat_ARATH"/>
</dbReference>
<name>V4NM74_EUTSA</name>
<dbReference type="OMA" id="VERRMCH"/>
<gene>
    <name evidence="3" type="ORF">EUTSA_v10021944mg</name>
</gene>
<dbReference type="PANTHER" id="PTHR24414">
    <property type="entry name" value="F-BOX/KELCH-REPEAT PROTEIN SKIP4"/>
    <property type="match status" value="1"/>
</dbReference>